<sequence length="148" mass="16921">MIRRFGEAVRADQSYKLRQGAYALLERDGLLLVTHQQRPVPEYQLPGGGIDPGESPLQALHREVFEETGWKIELRRRLGAFRRFTYMPEYDIWAEKLCTIYLGRPVRPYGPPSEPGHTALWMPAGVAARQLGNAGDRHAVRRWLGLAR</sequence>
<name>A0A4R8G5F3_9RHOB</name>
<dbReference type="Gene3D" id="3.90.79.10">
    <property type="entry name" value="Nucleoside Triphosphate Pyrophosphohydrolase"/>
    <property type="match status" value="1"/>
</dbReference>
<dbReference type="RefSeq" id="WP_134077341.1">
    <property type="nucleotide sequence ID" value="NZ_SOEB01000004.1"/>
</dbReference>
<dbReference type="PANTHER" id="PTHR43046">
    <property type="entry name" value="GDP-MANNOSE MANNOSYL HYDROLASE"/>
    <property type="match status" value="1"/>
</dbReference>
<dbReference type="InterPro" id="IPR015797">
    <property type="entry name" value="NUDIX_hydrolase-like_dom_sf"/>
</dbReference>
<evidence type="ECO:0000259" key="4">
    <source>
        <dbReference type="PROSITE" id="PS51462"/>
    </source>
</evidence>
<feature type="domain" description="Nudix hydrolase" evidence="4">
    <location>
        <begin position="16"/>
        <end position="145"/>
    </location>
</feature>
<dbReference type="InterPro" id="IPR000086">
    <property type="entry name" value="NUDIX_hydrolase_dom"/>
</dbReference>
<evidence type="ECO:0000313" key="5">
    <source>
        <dbReference type="EMBL" id="TDX31953.1"/>
    </source>
</evidence>
<comment type="cofactor">
    <cofactor evidence="1">
        <name>Mg(2+)</name>
        <dbReference type="ChEBI" id="CHEBI:18420"/>
    </cofactor>
</comment>
<dbReference type="SUPFAM" id="SSF55811">
    <property type="entry name" value="Nudix"/>
    <property type="match status" value="1"/>
</dbReference>
<evidence type="ECO:0000313" key="6">
    <source>
        <dbReference type="Proteomes" id="UP000295484"/>
    </source>
</evidence>
<protein>
    <submittedName>
        <fullName evidence="5">8-oxo-dGTP diphosphatase</fullName>
    </submittedName>
</protein>
<dbReference type="GO" id="GO:0016787">
    <property type="term" value="F:hydrolase activity"/>
    <property type="evidence" value="ECO:0007669"/>
    <property type="project" value="UniProtKB-KW"/>
</dbReference>
<dbReference type="Proteomes" id="UP000295484">
    <property type="component" value="Unassembled WGS sequence"/>
</dbReference>
<gene>
    <name evidence="5" type="ORF">EV657_104150</name>
</gene>
<keyword evidence="2 3" id="KW-0378">Hydrolase</keyword>
<dbReference type="InterPro" id="IPR020084">
    <property type="entry name" value="NUDIX_hydrolase_CS"/>
</dbReference>
<dbReference type="CDD" id="cd04684">
    <property type="entry name" value="NUDIX_Hydrolase"/>
    <property type="match status" value="1"/>
</dbReference>
<accession>A0A4R8G5F3</accession>
<dbReference type="PANTHER" id="PTHR43046:SF14">
    <property type="entry name" value="MUTT_NUDIX FAMILY PROTEIN"/>
    <property type="match status" value="1"/>
</dbReference>
<evidence type="ECO:0000256" key="1">
    <source>
        <dbReference type="ARBA" id="ARBA00001946"/>
    </source>
</evidence>
<dbReference type="PROSITE" id="PS00893">
    <property type="entry name" value="NUDIX_BOX"/>
    <property type="match status" value="1"/>
</dbReference>
<comment type="caution">
    <text evidence="5">The sequence shown here is derived from an EMBL/GenBank/DDBJ whole genome shotgun (WGS) entry which is preliminary data.</text>
</comment>
<dbReference type="PRINTS" id="PR00502">
    <property type="entry name" value="NUDIXFAMILY"/>
</dbReference>
<dbReference type="Pfam" id="PF00293">
    <property type="entry name" value="NUDIX"/>
    <property type="match status" value="1"/>
</dbReference>
<proteinExistence type="inferred from homology"/>
<dbReference type="AlphaFoldDB" id="A0A4R8G5F3"/>
<reference evidence="5 6" key="1">
    <citation type="submission" date="2019-03" db="EMBL/GenBank/DDBJ databases">
        <title>Genomic Encyclopedia of Type Strains, Phase IV (KMG-IV): sequencing the most valuable type-strain genomes for metagenomic binning, comparative biology and taxonomic classification.</title>
        <authorList>
            <person name="Goeker M."/>
        </authorList>
    </citation>
    <scope>NUCLEOTIDE SEQUENCE [LARGE SCALE GENOMIC DNA]</scope>
    <source>
        <strain evidence="5 6">JA181</strain>
    </source>
</reference>
<comment type="similarity">
    <text evidence="3">Belongs to the Nudix hydrolase family.</text>
</comment>
<evidence type="ECO:0000256" key="2">
    <source>
        <dbReference type="ARBA" id="ARBA00022801"/>
    </source>
</evidence>
<dbReference type="InterPro" id="IPR020476">
    <property type="entry name" value="Nudix_hydrolase"/>
</dbReference>
<organism evidence="5 6">
    <name type="scientific">Rhodovulum visakhapatnamense</name>
    <dbReference type="NCBI Taxonomy" id="364297"/>
    <lineage>
        <taxon>Bacteria</taxon>
        <taxon>Pseudomonadati</taxon>
        <taxon>Pseudomonadota</taxon>
        <taxon>Alphaproteobacteria</taxon>
        <taxon>Rhodobacterales</taxon>
        <taxon>Paracoccaceae</taxon>
        <taxon>Rhodovulum</taxon>
    </lineage>
</organism>
<dbReference type="EMBL" id="SOEB01000004">
    <property type="protein sequence ID" value="TDX31953.1"/>
    <property type="molecule type" value="Genomic_DNA"/>
</dbReference>
<evidence type="ECO:0000256" key="3">
    <source>
        <dbReference type="RuleBase" id="RU003476"/>
    </source>
</evidence>
<dbReference type="PROSITE" id="PS51462">
    <property type="entry name" value="NUDIX"/>
    <property type="match status" value="1"/>
</dbReference>